<dbReference type="PANTHER" id="PTHR34934:SF1">
    <property type="entry name" value="FLAVIN-DEPENDENT THYMIDYLATE SYNTHASE"/>
    <property type="match status" value="1"/>
</dbReference>
<name>A0A381ZJF7_9ZZZZ</name>
<protein>
    <submittedName>
        <fullName evidence="1">Uncharacterized protein</fullName>
    </submittedName>
</protein>
<dbReference type="PROSITE" id="PS51331">
    <property type="entry name" value="THYX"/>
    <property type="match status" value="1"/>
</dbReference>
<dbReference type="InterPro" id="IPR003669">
    <property type="entry name" value="Thymidylate_synthase_ThyX"/>
</dbReference>
<proteinExistence type="predicted"/>
<organism evidence="1">
    <name type="scientific">marine metagenome</name>
    <dbReference type="NCBI Taxonomy" id="408172"/>
    <lineage>
        <taxon>unclassified sequences</taxon>
        <taxon>metagenomes</taxon>
        <taxon>ecological metagenomes</taxon>
    </lineage>
</organism>
<dbReference type="Gene3D" id="3.30.1360.170">
    <property type="match status" value="1"/>
</dbReference>
<reference evidence="1" key="1">
    <citation type="submission" date="2018-05" db="EMBL/GenBank/DDBJ databases">
        <authorList>
            <person name="Lanie J.A."/>
            <person name="Ng W.-L."/>
            <person name="Kazmierczak K.M."/>
            <person name="Andrzejewski T.M."/>
            <person name="Davidsen T.M."/>
            <person name="Wayne K.J."/>
            <person name="Tettelin H."/>
            <person name="Glass J.I."/>
            <person name="Rusch D."/>
            <person name="Podicherti R."/>
            <person name="Tsui H.-C.T."/>
            <person name="Winkler M.E."/>
        </authorList>
    </citation>
    <scope>NUCLEOTIDE SEQUENCE</scope>
</reference>
<dbReference type="EMBL" id="UINC01021531">
    <property type="protein sequence ID" value="SVA89274.1"/>
    <property type="molecule type" value="Genomic_DNA"/>
</dbReference>
<dbReference type="GO" id="GO:0006231">
    <property type="term" value="P:dTMP biosynthetic process"/>
    <property type="evidence" value="ECO:0007669"/>
    <property type="project" value="InterPro"/>
</dbReference>
<dbReference type="AlphaFoldDB" id="A0A381ZJF7"/>
<dbReference type="SUPFAM" id="SSF69796">
    <property type="entry name" value="Thymidylate synthase-complementing protein Thy1"/>
    <property type="match status" value="1"/>
</dbReference>
<dbReference type="CDD" id="cd20175">
    <property type="entry name" value="ThyX"/>
    <property type="match status" value="1"/>
</dbReference>
<dbReference type="GO" id="GO:0050797">
    <property type="term" value="F:thymidylate synthase (FAD) activity"/>
    <property type="evidence" value="ECO:0007669"/>
    <property type="project" value="InterPro"/>
</dbReference>
<dbReference type="GO" id="GO:0070402">
    <property type="term" value="F:NADPH binding"/>
    <property type="evidence" value="ECO:0007669"/>
    <property type="project" value="TreeGrafter"/>
</dbReference>
<dbReference type="PANTHER" id="PTHR34934">
    <property type="entry name" value="FLAVIN-DEPENDENT THYMIDYLATE SYNTHASE"/>
    <property type="match status" value="1"/>
</dbReference>
<dbReference type="Pfam" id="PF02511">
    <property type="entry name" value="Thy1"/>
    <property type="match status" value="1"/>
</dbReference>
<accession>A0A381ZJF7</accession>
<dbReference type="InterPro" id="IPR036098">
    <property type="entry name" value="Thymidylate_synthase_ThyX_sf"/>
</dbReference>
<dbReference type="GO" id="GO:0050660">
    <property type="term" value="F:flavin adenine dinucleotide binding"/>
    <property type="evidence" value="ECO:0007669"/>
    <property type="project" value="InterPro"/>
</dbReference>
<dbReference type="NCBIfam" id="TIGR02170">
    <property type="entry name" value="thyX"/>
    <property type="match status" value="1"/>
</dbReference>
<gene>
    <name evidence="1" type="ORF">METZ01_LOCUS142128</name>
</gene>
<evidence type="ECO:0000313" key="1">
    <source>
        <dbReference type="EMBL" id="SVA89274.1"/>
    </source>
</evidence>
<dbReference type="GO" id="GO:0004799">
    <property type="term" value="F:thymidylate synthase activity"/>
    <property type="evidence" value="ECO:0007669"/>
    <property type="project" value="TreeGrafter"/>
</dbReference>
<sequence length="217" mass="25068">MKNSVELLGYYGSDEVIACSAWTSTNRDLTEDKKTRVSKLINMLWNNGHETPFEKGLVHFLVNTDIASHIHLLKHRISSLNAESARYKELKEDKYYVPEDWNGIIANTDFAGYSTWSHVLRWYTELGNKCYHACVADLEPALGRKRAKESARFFKTYNSQIQADIMFNMRSFANFLKLRNNEHAQVEIRDIAQEMLTLVTNIDGNPFKHTLRAMCPS</sequence>